<evidence type="ECO:0000313" key="1">
    <source>
        <dbReference type="EMBL" id="EJX06036.1"/>
    </source>
</evidence>
<reference evidence="1" key="1">
    <citation type="journal article" date="2012" name="PLoS ONE">
        <title>Gene sets for utilization of primary and secondary nutrition supplies in the distal gut of endangered iberian lynx.</title>
        <authorList>
            <person name="Alcaide M."/>
            <person name="Messina E."/>
            <person name="Richter M."/>
            <person name="Bargiela R."/>
            <person name="Peplies J."/>
            <person name="Huws S.A."/>
            <person name="Newbold C.J."/>
            <person name="Golyshin P.N."/>
            <person name="Simon M.A."/>
            <person name="Lopez G."/>
            <person name="Yakimov M.M."/>
            <person name="Ferrer M."/>
        </authorList>
    </citation>
    <scope>NUCLEOTIDE SEQUENCE</scope>
</reference>
<dbReference type="EMBL" id="AMCI01001283">
    <property type="protein sequence ID" value="EJX06036.1"/>
    <property type="molecule type" value="Genomic_DNA"/>
</dbReference>
<organism evidence="1">
    <name type="scientific">gut metagenome</name>
    <dbReference type="NCBI Taxonomy" id="749906"/>
    <lineage>
        <taxon>unclassified sequences</taxon>
        <taxon>metagenomes</taxon>
        <taxon>organismal metagenomes</taxon>
    </lineage>
</organism>
<dbReference type="AlphaFoldDB" id="J9D0H4"/>
<gene>
    <name evidence="1" type="ORF">EVA_05851</name>
</gene>
<protein>
    <submittedName>
        <fullName evidence="1">Uncharacterized protein</fullName>
    </submittedName>
</protein>
<name>J9D0H4_9ZZZZ</name>
<proteinExistence type="predicted"/>
<accession>J9D0H4</accession>
<comment type="caution">
    <text evidence="1">The sequence shown here is derived from an EMBL/GenBank/DDBJ whole genome shotgun (WGS) entry which is preliminary data.</text>
</comment>
<sequence>MAQAHAQDIVKRETADGQKACKQTAFHISYDESRRKVKAKSVILISCSEESRFSGRFRKAALRAGCP</sequence>